<sequence>MLSSIVRFKERHAELYEFIMFNLLSNIATITNFVVLNIGNSILFKSLLDIPFSFLIFNYKTESGGLGGFLAFLLSFFCAQAVNFIVQRNLVFNSNNKLGSAIPIYLLTVMIVYVICLYIPTLVLEPLSAVVGSFWGMNLTNAINILVQVIIIYPVLKFVVMKKLPEQNEKAI</sequence>
<feature type="transmembrane region" description="Helical" evidence="1">
    <location>
        <begin position="141"/>
        <end position="160"/>
    </location>
</feature>
<reference evidence="2 3" key="1">
    <citation type="submission" date="2023-04" db="EMBL/GenBank/DDBJ databases">
        <title>Fusibacter bizertensis strain WBS, isolated from littoral bottom sediments of the Arctic seas - biochemical and genomic analysis.</title>
        <authorList>
            <person name="Brioukhanov A.L."/>
        </authorList>
    </citation>
    <scope>NUCLEOTIDE SEQUENCE [LARGE SCALE GENOMIC DNA]</scope>
    <source>
        <strain evidence="2 3">WBS</strain>
    </source>
</reference>
<feature type="transmembrane region" description="Helical" evidence="1">
    <location>
        <begin position="98"/>
        <end position="121"/>
    </location>
</feature>
<proteinExistence type="predicted"/>
<dbReference type="RefSeq" id="WP_281092814.1">
    <property type="nucleotide sequence ID" value="NZ_JARYZI010000001.1"/>
</dbReference>
<evidence type="ECO:0000256" key="1">
    <source>
        <dbReference type="SAM" id="Phobius"/>
    </source>
</evidence>
<feature type="transmembrane region" description="Helical" evidence="1">
    <location>
        <begin position="21"/>
        <end position="44"/>
    </location>
</feature>
<evidence type="ECO:0000313" key="3">
    <source>
        <dbReference type="Proteomes" id="UP001158045"/>
    </source>
</evidence>
<gene>
    <name evidence="2" type="ORF">QE109_02580</name>
</gene>
<feature type="transmembrane region" description="Helical" evidence="1">
    <location>
        <begin position="64"/>
        <end position="86"/>
    </location>
</feature>
<evidence type="ECO:0000313" key="2">
    <source>
        <dbReference type="EMBL" id="MDH8677014.1"/>
    </source>
</evidence>
<keyword evidence="1" id="KW-0812">Transmembrane</keyword>
<name>A0ABT6N9D7_9FIRM</name>
<keyword evidence="1" id="KW-0472">Membrane</keyword>
<organism evidence="2 3">
    <name type="scientific">Fusibacter bizertensis</name>
    <dbReference type="NCBI Taxonomy" id="1488331"/>
    <lineage>
        <taxon>Bacteria</taxon>
        <taxon>Bacillati</taxon>
        <taxon>Bacillota</taxon>
        <taxon>Clostridia</taxon>
        <taxon>Eubacteriales</taxon>
        <taxon>Eubacteriales Family XII. Incertae Sedis</taxon>
        <taxon>Fusibacter</taxon>
    </lineage>
</organism>
<accession>A0ABT6N9D7</accession>
<protein>
    <submittedName>
        <fullName evidence="2">Polysaccharide biosynthesis protein GtrA</fullName>
    </submittedName>
</protein>
<keyword evidence="1" id="KW-1133">Transmembrane helix</keyword>
<dbReference type="Proteomes" id="UP001158045">
    <property type="component" value="Unassembled WGS sequence"/>
</dbReference>
<keyword evidence="3" id="KW-1185">Reference proteome</keyword>
<comment type="caution">
    <text evidence="2">The sequence shown here is derived from an EMBL/GenBank/DDBJ whole genome shotgun (WGS) entry which is preliminary data.</text>
</comment>
<dbReference type="EMBL" id="JARYZI010000001">
    <property type="protein sequence ID" value="MDH8677014.1"/>
    <property type="molecule type" value="Genomic_DNA"/>
</dbReference>